<feature type="domain" description="RNA polymerase sigma factor 70 region 4 type 2" evidence="7">
    <location>
        <begin position="116"/>
        <end position="164"/>
    </location>
</feature>
<feature type="domain" description="RNA polymerase sigma-70 region 2" evidence="6">
    <location>
        <begin position="24"/>
        <end position="91"/>
    </location>
</feature>
<keyword evidence="4" id="KW-0238">DNA-binding</keyword>
<evidence type="ECO:0000313" key="8">
    <source>
        <dbReference type="EMBL" id="GAA3711903.1"/>
    </source>
</evidence>
<dbReference type="SUPFAM" id="SSF88946">
    <property type="entry name" value="Sigma2 domain of RNA polymerase sigma factors"/>
    <property type="match status" value="1"/>
</dbReference>
<dbReference type="InterPro" id="IPR007627">
    <property type="entry name" value="RNA_pol_sigma70_r2"/>
</dbReference>
<evidence type="ECO:0000259" key="7">
    <source>
        <dbReference type="Pfam" id="PF08281"/>
    </source>
</evidence>
<evidence type="ECO:0000256" key="3">
    <source>
        <dbReference type="ARBA" id="ARBA00023082"/>
    </source>
</evidence>
<dbReference type="InterPro" id="IPR013249">
    <property type="entry name" value="RNA_pol_sigma70_r4_t2"/>
</dbReference>
<reference evidence="9" key="1">
    <citation type="journal article" date="2019" name="Int. J. Syst. Evol. Microbiol.">
        <title>The Global Catalogue of Microorganisms (GCM) 10K type strain sequencing project: providing services to taxonomists for standard genome sequencing and annotation.</title>
        <authorList>
            <consortium name="The Broad Institute Genomics Platform"/>
            <consortium name="The Broad Institute Genome Sequencing Center for Infectious Disease"/>
            <person name="Wu L."/>
            <person name="Ma J."/>
        </authorList>
    </citation>
    <scope>NUCLEOTIDE SEQUENCE [LARGE SCALE GENOMIC DNA]</scope>
    <source>
        <strain evidence="9">JCM 16548</strain>
    </source>
</reference>
<keyword evidence="3" id="KW-0731">Sigma factor</keyword>
<keyword evidence="9" id="KW-1185">Reference proteome</keyword>
<dbReference type="InterPro" id="IPR014284">
    <property type="entry name" value="RNA_pol_sigma-70_dom"/>
</dbReference>
<proteinExistence type="inferred from homology"/>
<dbReference type="InterPro" id="IPR036388">
    <property type="entry name" value="WH-like_DNA-bd_sf"/>
</dbReference>
<dbReference type="Proteomes" id="UP001500051">
    <property type="component" value="Unassembled WGS sequence"/>
</dbReference>
<dbReference type="PANTHER" id="PTHR43133">
    <property type="entry name" value="RNA POLYMERASE ECF-TYPE SIGMA FACTO"/>
    <property type="match status" value="1"/>
</dbReference>
<organism evidence="8 9">
    <name type="scientific">Microlunatus aurantiacus</name>
    <dbReference type="NCBI Taxonomy" id="446786"/>
    <lineage>
        <taxon>Bacteria</taxon>
        <taxon>Bacillati</taxon>
        <taxon>Actinomycetota</taxon>
        <taxon>Actinomycetes</taxon>
        <taxon>Propionibacteriales</taxon>
        <taxon>Propionibacteriaceae</taxon>
        <taxon>Microlunatus</taxon>
    </lineage>
</organism>
<evidence type="ECO:0000259" key="6">
    <source>
        <dbReference type="Pfam" id="PF04542"/>
    </source>
</evidence>
<keyword evidence="2" id="KW-0805">Transcription regulation</keyword>
<dbReference type="Gene3D" id="1.10.1740.10">
    <property type="match status" value="1"/>
</dbReference>
<dbReference type="Gene3D" id="1.10.10.10">
    <property type="entry name" value="Winged helix-like DNA-binding domain superfamily/Winged helix DNA-binding domain"/>
    <property type="match status" value="1"/>
</dbReference>
<keyword evidence="5" id="KW-0804">Transcription</keyword>
<dbReference type="RefSeq" id="WP_344813599.1">
    <property type="nucleotide sequence ID" value="NZ_BAAAYX010000013.1"/>
</dbReference>
<sequence length="174" mass="19372">MVREHLTDRPTSRDERVADFSAWVREFQRPLLGFAQLVAGDRQTGEDLLQTALARAYLKWPKIGGAGHDPVGYVRRIIVNENVSLWRHAWKRRERSTATLPESATTDDGSIDLTWSAVQALPTRQRTAIALRFYADLTVAETATAMGCSQGSVKTHTSRAIAKLKQVLREGGEA</sequence>
<name>A0ABP7E462_9ACTN</name>
<evidence type="ECO:0000256" key="5">
    <source>
        <dbReference type="ARBA" id="ARBA00023163"/>
    </source>
</evidence>
<dbReference type="Pfam" id="PF08281">
    <property type="entry name" value="Sigma70_r4_2"/>
    <property type="match status" value="1"/>
</dbReference>
<dbReference type="SUPFAM" id="SSF88659">
    <property type="entry name" value="Sigma3 and sigma4 domains of RNA polymerase sigma factors"/>
    <property type="match status" value="1"/>
</dbReference>
<dbReference type="NCBIfam" id="TIGR02937">
    <property type="entry name" value="sigma70-ECF"/>
    <property type="match status" value="1"/>
</dbReference>
<dbReference type="EMBL" id="BAAAYX010000013">
    <property type="protein sequence ID" value="GAA3711903.1"/>
    <property type="molecule type" value="Genomic_DNA"/>
</dbReference>
<dbReference type="InterPro" id="IPR039425">
    <property type="entry name" value="RNA_pol_sigma-70-like"/>
</dbReference>
<evidence type="ECO:0000313" key="9">
    <source>
        <dbReference type="Proteomes" id="UP001500051"/>
    </source>
</evidence>
<dbReference type="InterPro" id="IPR013324">
    <property type="entry name" value="RNA_pol_sigma_r3/r4-like"/>
</dbReference>
<dbReference type="NCBIfam" id="TIGR02983">
    <property type="entry name" value="SigE-fam_strep"/>
    <property type="match status" value="1"/>
</dbReference>
<dbReference type="CDD" id="cd06171">
    <property type="entry name" value="Sigma70_r4"/>
    <property type="match status" value="1"/>
</dbReference>
<evidence type="ECO:0000256" key="4">
    <source>
        <dbReference type="ARBA" id="ARBA00023125"/>
    </source>
</evidence>
<comment type="similarity">
    <text evidence="1">Belongs to the sigma-70 factor family. ECF subfamily.</text>
</comment>
<protein>
    <submittedName>
        <fullName evidence="8">SigE family RNA polymerase sigma factor</fullName>
    </submittedName>
</protein>
<comment type="caution">
    <text evidence="8">The sequence shown here is derived from an EMBL/GenBank/DDBJ whole genome shotgun (WGS) entry which is preliminary data.</text>
</comment>
<dbReference type="Pfam" id="PF04542">
    <property type="entry name" value="Sigma70_r2"/>
    <property type="match status" value="1"/>
</dbReference>
<dbReference type="PANTHER" id="PTHR43133:SF50">
    <property type="entry name" value="ECF RNA POLYMERASE SIGMA FACTOR SIGM"/>
    <property type="match status" value="1"/>
</dbReference>
<accession>A0ABP7E462</accession>
<dbReference type="InterPro" id="IPR013325">
    <property type="entry name" value="RNA_pol_sigma_r2"/>
</dbReference>
<gene>
    <name evidence="8" type="ORF">GCM10022204_33430</name>
</gene>
<evidence type="ECO:0000256" key="1">
    <source>
        <dbReference type="ARBA" id="ARBA00010641"/>
    </source>
</evidence>
<evidence type="ECO:0000256" key="2">
    <source>
        <dbReference type="ARBA" id="ARBA00023015"/>
    </source>
</evidence>
<dbReference type="InterPro" id="IPR014325">
    <property type="entry name" value="RNA_pol_sigma-E_actinobac"/>
</dbReference>